<dbReference type="RefSeq" id="WP_154502516.1">
    <property type="nucleotide sequence ID" value="NZ_JAQXPC010000097.1"/>
</dbReference>
<organism evidence="1 2">
    <name type="scientific">Stecheria intestinalis</name>
    <dbReference type="NCBI Taxonomy" id="2606630"/>
    <lineage>
        <taxon>Bacteria</taxon>
        <taxon>Bacillati</taxon>
        <taxon>Bacillota</taxon>
        <taxon>Erysipelotrichia</taxon>
        <taxon>Erysipelotrichales</taxon>
        <taxon>Erysipelotrichaceae</taxon>
        <taxon>Stecheria</taxon>
    </lineage>
</organism>
<accession>A0A7X2NQF3</accession>
<dbReference type="EMBL" id="VUMN01000002">
    <property type="protein sequence ID" value="MSS57637.1"/>
    <property type="molecule type" value="Genomic_DNA"/>
</dbReference>
<dbReference type="AlphaFoldDB" id="A0A7X2NQF3"/>
<evidence type="ECO:0000313" key="1">
    <source>
        <dbReference type="EMBL" id="MSS57637.1"/>
    </source>
</evidence>
<protein>
    <submittedName>
        <fullName evidence="1">Uncharacterized protein</fullName>
    </submittedName>
</protein>
<name>A0A7X2NQF3_9FIRM</name>
<reference evidence="1 2" key="1">
    <citation type="submission" date="2019-08" db="EMBL/GenBank/DDBJ databases">
        <title>In-depth cultivation of the pig gut microbiome towards novel bacterial diversity and tailored functional studies.</title>
        <authorList>
            <person name="Wylensek D."/>
            <person name="Hitch T.C.A."/>
            <person name="Clavel T."/>
        </authorList>
    </citation>
    <scope>NUCLEOTIDE SEQUENCE [LARGE SCALE GENOMIC DNA]</scope>
    <source>
        <strain evidence="1 2">Oil+RF-744-GAM-WT-6</strain>
    </source>
</reference>
<proteinExistence type="predicted"/>
<comment type="caution">
    <text evidence="1">The sequence shown here is derived from an EMBL/GenBank/DDBJ whole genome shotgun (WGS) entry which is preliminary data.</text>
</comment>
<gene>
    <name evidence="1" type="ORF">FYJ51_01765</name>
</gene>
<dbReference type="Proteomes" id="UP000461880">
    <property type="component" value="Unassembled WGS sequence"/>
</dbReference>
<evidence type="ECO:0000313" key="2">
    <source>
        <dbReference type="Proteomes" id="UP000461880"/>
    </source>
</evidence>
<keyword evidence="2" id="KW-1185">Reference proteome</keyword>
<sequence>MTDYNYCLAYDDGNILIRYAYNKPIQRYDRLKEKWVTDWDMTGIFSGDIPCKMLTEQEVNKQIRNEQYS</sequence>